<evidence type="ECO:0000313" key="3">
    <source>
        <dbReference type="Proteomes" id="UP000583127"/>
    </source>
</evidence>
<keyword evidence="3" id="KW-1185">Reference proteome</keyword>
<dbReference type="RefSeq" id="WP_169501101.1">
    <property type="nucleotide sequence ID" value="NZ_JABBFZ010000027.1"/>
</dbReference>
<organism evidence="2 3">
    <name type="scientific">Paraburkholderia antibiotica</name>
    <dbReference type="NCBI Taxonomy" id="2728839"/>
    <lineage>
        <taxon>Bacteria</taxon>
        <taxon>Pseudomonadati</taxon>
        <taxon>Pseudomonadota</taxon>
        <taxon>Betaproteobacteria</taxon>
        <taxon>Burkholderiales</taxon>
        <taxon>Burkholderiaceae</taxon>
        <taxon>Paraburkholderia</taxon>
    </lineage>
</organism>
<proteinExistence type="predicted"/>
<dbReference type="Pfam" id="PF07120">
    <property type="entry name" value="DUF1376"/>
    <property type="match status" value="1"/>
</dbReference>
<dbReference type="EMBL" id="JABBFZ010000027">
    <property type="protein sequence ID" value="NML34914.1"/>
    <property type="molecule type" value="Genomic_DNA"/>
</dbReference>
<dbReference type="InterPro" id="IPR010781">
    <property type="entry name" value="DUF1376"/>
</dbReference>
<name>A0A7Y0A1T6_9BURK</name>
<sequence>MKYYSKHIGDFATATRLLSLTERGAYNELMDYYYATEKPLPANLDALCRIAGAFSEQERTAVDKVSQQFFEEVDGQLFQAKIEDQILAYNEEAEKNRLNGGKGGRPPKPRENPLGNPEETQRQTEKKANPVTSNHISKPNGLDKGKKAPAAPFVIPDWVPTDTWIDFVTMRKQMRKPMGEAAIRLAVRTLDDLRSKGNDPKAVIEQSILRGWSGFFPLRGDFARRGSNQPLRNDRSAAAAAIFGASSAPSEVIDV</sequence>
<dbReference type="AlphaFoldDB" id="A0A7Y0A1T6"/>
<gene>
    <name evidence="2" type="ORF">HHL14_29330</name>
</gene>
<evidence type="ECO:0000313" key="2">
    <source>
        <dbReference type="EMBL" id="NML34914.1"/>
    </source>
</evidence>
<evidence type="ECO:0000256" key="1">
    <source>
        <dbReference type="SAM" id="MobiDB-lite"/>
    </source>
</evidence>
<dbReference type="Proteomes" id="UP000583127">
    <property type="component" value="Unassembled WGS sequence"/>
</dbReference>
<feature type="region of interest" description="Disordered" evidence="1">
    <location>
        <begin position="94"/>
        <end position="149"/>
    </location>
</feature>
<reference evidence="2 3" key="1">
    <citation type="submission" date="2020-04" db="EMBL/GenBank/DDBJ databases">
        <title>Paraburkholderia sp. G-4-1-8 isolated from soil.</title>
        <authorList>
            <person name="Dahal R.H."/>
        </authorList>
    </citation>
    <scope>NUCLEOTIDE SEQUENCE [LARGE SCALE GENOMIC DNA]</scope>
    <source>
        <strain evidence="2 3">G-4-1-8</strain>
    </source>
</reference>
<feature type="compositionally biased region" description="Basic and acidic residues" evidence="1">
    <location>
        <begin position="119"/>
        <end position="128"/>
    </location>
</feature>
<protein>
    <submittedName>
        <fullName evidence="2">YdaU family protein</fullName>
    </submittedName>
</protein>
<accession>A0A7Y0A1T6</accession>
<comment type="caution">
    <text evidence="2">The sequence shown here is derived from an EMBL/GenBank/DDBJ whole genome shotgun (WGS) entry which is preliminary data.</text>
</comment>